<proteinExistence type="predicted"/>
<dbReference type="GO" id="GO:0004672">
    <property type="term" value="F:protein kinase activity"/>
    <property type="evidence" value="ECO:0007669"/>
    <property type="project" value="InterPro"/>
</dbReference>
<dbReference type="EMBL" id="UYRV01115367">
    <property type="protein sequence ID" value="VDN29446.1"/>
    <property type="molecule type" value="Genomic_DNA"/>
</dbReference>
<reference evidence="2 3" key="1">
    <citation type="submission" date="2018-11" db="EMBL/GenBank/DDBJ databases">
        <authorList>
            <consortium name="Pathogen Informatics"/>
        </authorList>
    </citation>
    <scope>NUCLEOTIDE SEQUENCE [LARGE SCALE GENOMIC DNA]</scope>
</reference>
<accession>A0A3P7QFB0</accession>
<dbReference type="AlphaFoldDB" id="A0A3P7QFB0"/>
<feature type="domain" description="Protein kinase" evidence="1">
    <location>
        <begin position="40"/>
        <end position="89"/>
    </location>
</feature>
<organism evidence="2 3">
    <name type="scientific">Cylicostephanus goldi</name>
    <name type="common">Nematode worm</name>
    <dbReference type="NCBI Taxonomy" id="71465"/>
    <lineage>
        <taxon>Eukaryota</taxon>
        <taxon>Metazoa</taxon>
        <taxon>Ecdysozoa</taxon>
        <taxon>Nematoda</taxon>
        <taxon>Chromadorea</taxon>
        <taxon>Rhabditida</taxon>
        <taxon>Rhabditina</taxon>
        <taxon>Rhabditomorpha</taxon>
        <taxon>Strongyloidea</taxon>
        <taxon>Strongylidae</taxon>
        <taxon>Cylicostephanus</taxon>
    </lineage>
</organism>
<gene>
    <name evidence="2" type="ORF">CGOC_LOCUS11258</name>
</gene>
<sequence>MLQYPPSNTQLWFQALEDALQSPVGRSDQPNSERALEFAELYQKRFGSGQFGTVYSAHRHSGVEVAVEVISKERFSKECNGLESMRAEV</sequence>
<protein>
    <recommendedName>
        <fullName evidence="1">Protein kinase domain-containing protein</fullName>
    </recommendedName>
</protein>
<name>A0A3P7QFB0_CYLGO</name>
<dbReference type="InterPro" id="IPR011009">
    <property type="entry name" value="Kinase-like_dom_sf"/>
</dbReference>
<dbReference type="PROSITE" id="PS50011">
    <property type="entry name" value="PROTEIN_KINASE_DOM"/>
    <property type="match status" value="1"/>
</dbReference>
<dbReference type="InterPro" id="IPR000719">
    <property type="entry name" value="Prot_kinase_dom"/>
</dbReference>
<dbReference type="OrthoDB" id="10252171at2759"/>
<evidence type="ECO:0000313" key="3">
    <source>
        <dbReference type="Proteomes" id="UP000271889"/>
    </source>
</evidence>
<dbReference type="Proteomes" id="UP000271889">
    <property type="component" value="Unassembled WGS sequence"/>
</dbReference>
<keyword evidence="3" id="KW-1185">Reference proteome</keyword>
<dbReference type="GO" id="GO:0005524">
    <property type="term" value="F:ATP binding"/>
    <property type="evidence" value="ECO:0007669"/>
    <property type="project" value="InterPro"/>
</dbReference>
<dbReference type="Gene3D" id="1.10.510.10">
    <property type="entry name" value="Transferase(Phosphotransferase) domain 1"/>
    <property type="match status" value="1"/>
</dbReference>
<evidence type="ECO:0000313" key="2">
    <source>
        <dbReference type="EMBL" id="VDN29446.1"/>
    </source>
</evidence>
<dbReference type="SUPFAM" id="SSF56112">
    <property type="entry name" value="Protein kinase-like (PK-like)"/>
    <property type="match status" value="1"/>
</dbReference>
<evidence type="ECO:0000259" key="1">
    <source>
        <dbReference type="PROSITE" id="PS50011"/>
    </source>
</evidence>